<dbReference type="Pfam" id="PF02583">
    <property type="entry name" value="Trns_repr_metal"/>
    <property type="match status" value="1"/>
</dbReference>
<dbReference type="RefSeq" id="WP_002564108.1">
    <property type="nucleotide sequence ID" value="NZ_CALJSN010000009.1"/>
</dbReference>
<dbReference type="AlphaFoldDB" id="A0AB38A7G0"/>
<comment type="similarity">
    <text evidence="1">Belongs to the CsoR family.</text>
</comment>
<dbReference type="GO" id="GO:0045892">
    <property type="term" value="P:negative regulation of DNA-templated transcription"/>
    <property type="evidence" value="ECO:0007669"/>
    <property type="project" value="UniProtKB-ARBA"/>
</dbReference>
<evidence type="ECO:0000313" key="3">
    <source>
        <dbReference type="EMBL" id="SEB88543.1"/>
    </source>
</evidence>
<name>A0AB38A7G0_9ACTN</name>
<organism evidence="3 4">
    <name type="scientific">Atopobium minutum</name>
    <dbReference type="NCBI Taxonomy" id="1381"/>
    <lineage>
        <taxon>Bacteria</taxon>
        <taxon>Bacillati</taxon>
        <taxon>Actinomycetota</taxon>
        <taxon>Coriobacteriia</taxon>
        <taxon>Coriobacteriales</taxon>
        <taxon>Atopobiaceae</taxon>
        <taxon>Atopobium</taxon>
    </lineage>
</organism>
<evidence type="ECO:0000313" key="4">
    <source>
        <dbReference type="Proteomes" id="UP000183687"/>
    </source>
</evidence>
<dbReference type="Proteomes" id="UP000183687">
    <property type="component" value="Unassembled WGS sequence"/>
</dbReference>
<protein>
    <submittedName>
        <fullName evidence="3">DNA-binding transcriptional regulator, FrmR family</fullName>
    </submittedName>
</protein>
<dbReference type="PANTHER" id="PTHR33677:SF3">
    <property type="entry name" value="COPPER-SENSING TRANSCRIPTIONAL REPRESSOR RICR"/>
    <property type="match status" value="1"/>
</dbReference>
<accession>A0AB38A7G0</accession>
<evidence type="ECO:0000256" key="2">
    <source>
        <dbReference type="ARBA" id="ARBA00023008"/>
    </source>
</evidence>
<sequence length="99" mass="11010">MTECPTCHIKHTPRSEQLVKDTTTRLNRAIGQLNGVKQMIEEGRYCGDVLVQLAAAQSAVKAVSRMLLEDHLQSCVVEEIQQGNTEVISEVVDLLKKFS</sequence>
<dbReference type="InterPro" id="IPR003735">
    <property type="entry name" value="Metal_Tscrpt_repr"/>
</dbReference>
<dbReference type="Gene3D" id="1.20.58.1000">
    <property type="entry name" value="Metal-sensitive repressor, helix protomer"/>
    <property type="match status" value="1"/>
</dbReference>
<comment type="caution">
    <text evidence="3">The sequence shown here is derived from an EMBL/GenBank/DDBJ whole genome shotgun (WGS) entry which is preliminary data.</text>
</comment>
<evidence type="ECO:0000256" key="1">
    <source>
        <dbReference type="ARBA" id="ARBA00005428"/>
    </source>
</evidence>
<reference evidence="3 4" key="1">
    <citation type="submission" date="2016-10" db="EMBL/GenBank/DDBJ databases">
        <authorList>
            <person name="Varghese N."/>
            <person name="Submissions S."/>
        </authorList>
    </citation>
    <scope>NUCLEOTIDE SEQUENCE [LARGE SCALE GENOMIC DNA]</scope>
    <source>
        <strain evidence="3 4">DSM 20586</strain>
    </source>
</reference>
<dbReference type="GO" id="GO:0003677">
    <property type="term" value="F:DNA binding"/>
    <property type="evidence" value="ECO:0007669"/>
    <property type="project" value="UniProtKB-KW"/>
</dbReference>
<dbReference type="InterPro" id="IPR038390">
    <property type="entry name" value="Metal_Tscrpt_repr_sf"/>
</dbReference>
<keyword evidence="2" id="KW-0186">Copper</keyword>
<keyword evidence="3" id="KW-0238">DNA-binding</keyword>
<proteinExistence type="inferred from homology"/>
<dbReference type="PANTHER" id="PTHR33677">
    <property type="entry name" value="TRANSCRIPTIONAL REPRESSOR FRMR-RELATED"/>
    <property type="match status" value="1"/>
</dbReference>
<dbReference type="EMBL" id="FNSH01000001">
    <property type="protein sequence ID" value="SEB88543.1"/>
    <property type="molecule type" value="Genomic_DNA"/>
</dbReference>
<dbReference type="GO" id="GO:0046872">
    <property type="term" value="F:metal ion binding"/>
    <property type="evidence" value="ECO:0007669"/>
    <property type="project" value="InterPro"/>
</dbReference>
<gene>
    <name evidence="3" type="ORF">SAMN04489746_1225</name>
</gene>